<feature type="compositionally biased region" description="Basic and acidic residues" evidence="8">
    <location>
        <begin position="1"/>
        <end position="32"/>
    </location>
</feature>
<evidence type="ECO:0000256" key="8">
    <source>
        <dbReference type="SAM" id="MobiDB-lite"/>
    </source>
</evidence>
<dbReference type="Gene3D" id="3.90.226.10">
    <property type="entry name" value="2-enoyl-CoA Hydratase, Chain A, domain 1"/>
    <property type="match status" value="1"/>
</dbReference>
<name>A0A1G7S643_9ACTN</name>
<comment type="catalytic activity">
    <reaction evidence="5">
        <text>a (3S)-3-hydroxyacyl-CoA = a (2E)-enoyl-CoA + H2O</text>
        <dbReference type="Rhea" id="RHEA:16105"/>
        <dbReference type="ChEBI" id="CHEBI:15377"/>
        <dbReference type="ChEBI" id="CHEBI:57318"/>
        <dbReference type="ChEBI" id="CHEBI:58856"/>
        <dbReference type="EC" id="4.2.1.17"/>
    </reaction>
</comment>
<evidence type="ECO:0000256" key="3">
    <source>
        <dbReference type="ARBA" id="ARBA00023098"/>
    </source>
</evidence>
<dbReference type="SUPFAM" id="SSF52096">
    <property type="entry name" value="ClpP/crotonase"/>
    <property type="match status" value="1"/>
</dbReference>
<dbReference type="PANTHER" id="PTHR11941:SF169">
    <property type="entry name" value="(7AS)-7A-METHYL-1,5-DIOXO-2,3,5,6,7,7A-HEXAHYDRO-1H-INDENE-CARBOXYL-COA HYDROLASE"/>
    <property type="match status" value="1"/>
</dbReference>
<dbReference type="InterPro" id="IPR018376">
    <property type="entry name" value="Enoyl-CoA_hyd/isom_CS"/>
</dbReference>
<accession>A0A1G7S643</accession>
<comment type="similarity">
    <text evidence="1 7">Belongs to the enoyl-CoA hydratase/isomerase family.</text>
</comment>
<dbReference type="Pfam" id="PF00378">
    <property type="entry name" value="ECH_1"/>
    <property type="match status" value="1"/>
</dbReference>
<evidence type="ECO:0000256" key="2">
    <source>
        <dbReference type="ARBA" id="ARBA00012076"/>
    </source>
</evidence>
<evidence type="ECO:0000256" key="7">
    <source>
        <dbReference type="RuleBase" id="RU003707"/>
    </source>
</evidence>
<dbReference type="PANTHER" id="PTHR11941">
    <property type="entry name" value="ENOYL-COA HYDRATASE-RELATED"/>
    <property type="match status" value="1"/>
</dbReference>
<evidence type="ECO:0000313" key="10">
    <source>
        <dbReference type="Proteomes" id="UP000198614"/>
    </source>
</evidence>
<dbReference type="InterPro" id="IPR014748">
    <property type="entry name" value="Enoyl-CoA_hydra_C"/>
</dbReference>
<proteinExistence type="inferred from homology"/>
<dbReference type="FunFam" id="3.90.226.10:FF:000009">
    <property type="entry name" value="Carnitinyl-CoA dehydratase"/>
    <property type="match status" value="1"/>
</dbReference>
<dbReference type="AlphaFoldDB" id="A0A1G7S643"/>
<dbReference type="GO" id="GO:0004300">
    <property type="term" value="F:enoyl-CoA hydratase activity"/>
    <property type="evidence" value="ECO:0007669"/>
    <property type="project" value="UniProtKB-EC"/>
</dbReference>
<protein>
    <recommendedName>
        <fullName evidence="2">enoyl-CoA hydratase</fullName>
        <ecNumber evidence="2">4.2.1.17</ecNumber>
    </recommendedName>
</protein>
<evidence type="ECO:0000313" key="9">
    <source>
        <dbReference type="EMBL" id="SDG18468.1"/>
    </source>
</evidence>
<comment type="catalytic activity">
    <reaction evidence="6">
        <text>a 4-saturated-(3S)-3-hydroxyacyl-CoA = a (3E)-enoyl-CoA + H2O</text>
        <dbReference type="Rhea" id="RHEA:20724"/>
        <dbReference type="ChEBI" id="CHEBI:15377"/>
        <dbReference type="ChEBI" id="CHEBI:58521"/>
        <dbReference type="ChEBI" id="CHEBI:137480"/>
        <dbReference type="EC" id="4.2.1.17"/>
    </reaction>
</comment>
<dbReference type="InterPro" id="IPR001753">
    <property type="entry name" value="Enoyl-CoA_hydra/iso"/>
</dbReference>
<gene>
    <name evidence="9" type="ORF">SAMN05216260_115142</name>
</gene>
<dbReference type="PROSITE" id="PS00166">
    <property type="entry name" value="ENOYL_COA_HYDRATASE"/>
    <property type="match status" value="1"/>
</dbReference>
<evidence type="ECO:0000256" key="4">
    <source>
        <dbReference type="ARBA" id="ARBA00023239"/>
    </source>
</evidence>
<organism evidence="9 10">
    <name type="scientific">Streptomyces griseoaurantiacus</name>
    <dbReference type="NCBI Taxonomy" id="68213"/>
    <lineage>
        <taxon>Bacteria</taxon>
        <taxon>Bacillati</taxon>
        <taxon>Actinomycetota</taxon>
        <taxon>Actinomycetes</taxon>
        <taxon>Kitasatosporales</taxon>
        <taxon>Streptomycetaceae</taxon>
        <taxon>Streptomyces</taxon>
        <taxon>Streptomyces aurantiacus group</taxon>
    </lineage>
</organism>
<dbReference type="Proteomes" id="UP000198614">
    <property type="component" value="Unassembled WGS sequence"/>
</dbReference>
<dbReference type="EC" id="4.2.1.17" evidence="2"/>
<dbReference type="EMBL" id="FNAX01000015">
    <property type="protein sequence ID" value="SDG18468.1"/>
    <property type="molecule type" value="Genomic_DNA"/>
</dbReference>
<evidence type="ECO:0000256" key="6">
    <source>
        <dbReference type="ARBA" id="ARBA00023717"/>
    </source>
</evidence>
<dbReference type="CDD" id="cd06558">
    <property type="entry name" value="crotonase-like"/>
    <property type="match status" value="1"/>
</dbReference>
<sequence length="288" mass="30595">MDGTSDRTEAADHTEPAGEQREQREEREERFGSHVAVRHHAHVAELVLDRPKAMNAVSTEMARSLAAACAALAEDRVVRAVVLTSTHERAFCVGADLKERNSLTDAELLAQRPLARAAYTGVLDLPMPTIAAVHGFALGGGFELALACDVIVADRTAVVGLPEVSVGVIPGGGGTQLLPRRVGAARAAELIFSARRVEAAEARELGLVDELVEAGGDREAALALGARFAANSPVGLRAAKRALRVGWGLEFRAGLEVEDAAWRTVAFSPDRAEGVAAFNERRAPRWSD</sequence>
<feature type="region of interest" description="Disordered" evidence="8">
    <location>
        <begin position="1"/>
        <end position="35"/>
    </location>
</feature>
<keyword evidence="3" id="KW-0443">Lipid metabolism</keyword>
<keyword evidence="4" id="KW-0456">Lyase</keyword>
<dbReference type="Gene3D" id="1.10.12.10">
    <property type="entry name" value="Lyase 2-enoyl-coa Hydratase, Chain A, domain 2"/>
    <property type="match status" value="1"/>
</dbReference>
<evidence type="ECO:0000256" key="5">
    <source>
        <dbReference type="ARBA" id="ARBA00023709"/>
    </source>
</evidence>
<evidence type="ECO:0000256" key="1">
    <source>
        <dbReference type="ARBA" id="ARBA00005254"/>
    </source>
</evidence>
<dbReference type="InterPro" id="IPR029045">
    <property type="entry name" value="ClpP/crotonase-like_dom_sf"/>
</dbReference>
<reference evidence="9 10" key="1">
    <citation type="submission" date="2016-10" db="EMBL/GenBank/DDBJ databases">
        <authorList>
            <person name="de Groot N.N."/>
        </authorList>
    </citation>
    <scope>NUCLEOTIDE SEQUENCE [LARGE SCALE GENOMIC DNA]</scope>
    <source>
        <strain evidence="9 10">CGMCC 4.1859</strain>
    </source>
</reference>
<dbReference type="GO" id="GO:0006635">
    <property type="term" value="P:fatty acid beta-oxidation"/>
    <property type="evidence" value="ECO:0007669"/>
    <property type="project" value="TreeGrafter"/>
</dbReference>
<dbReference type="OrthoDB" id="8452484at2"/>